<comment type="caution">
    <text evidence="1">The sequence shown here is derived from an EMBL/GenBank/DDBJ whole genome shotgun (WGS) entry which is preliminary data.</text>
</comment>
<protein>
    <submittedName>
        <fullName evidence="1">Uncharacterized protein</fullName>
    </submittedName>
</protein>
<gene>
    <name evidence="1" type="ORF">Vretimale_10255</name>
</gene>
<accession>A0A8J4GE95</accession>
<proteinExistence type="predicted"/>
<dbReference type="AlphaFoldDB" id="A0A8J4GE95"/>
<reference evidence="1" key="1">
    <citation type="journal article" date="2021" name="Proc. Natl. Acad. Sci. U.S.A.">
        <title>Three genomes in the algal genus Volvox reveal the fate of a haploid sex-determining region after a transition to homothallism.</title>
        <authorList>
            <person name="Yamamoto K."/>
            <person name="Hamaji T."/>
            <person name="Kawai-Toyooka H."/>
            <person name="Matsuzaki R."/>
            <person name="Takahashi F."/>
            <person name="Nishimura Y."/>
            <person name="Kawachi M."/>
            <person name="Noguchi H."/>
            <person name="Minakuchi Y."/>
            <person name="Umen J.G."/>
            <person name="Toyoda A."/>
            <person name="Nozaki H."/>
        </authorList>
    </citation>
    <scope>NUCLEOTIDE SEQUENCE</scope>
    <source>
        <strain evidence="1">NIES-3785</strain>
    </source>
</reference>
<sequence length="118" mass="13000">MLQHHYYIRMKAGAPGFAEICQVVHLLSSNDMSLSRIKFGILAFPVPLRPIIAASTMAAASFVLNIPNSARVAPTIALSRTTPRHPVVRGRDGAVRHYRTRNGTALSYVDTHGTVRHR</sequence>
<organism evidence="1 2">
    <name type="scientific">Volvox reticuliferus</name>
    <dbReference type="NCBI Taxonomy" id="1737510"/>
    <lineage>
        <taxon>Eukaryota</taxon>
        <taxon>Viridiplantae</taxon>
        <taxon>Chlorophyta</taxon>
        <taxon>core chlorophytes</taxon>
        <taxon>Chlorophyceae</taxon>
        <taxon>CS clade</taxon>
        <taxon>Chlamydomonadales</taxon>
        <taxon>Volvocaceae</taxon>
        <taxon>Volvox</taxon>
    </lineage>
</organism>
<evidence type="ECO:0000313" key="1">
    <source>
        <dbReference type="EMBL" id="GIM05886.1"/>
    </source>
</evidence>
<dbReference type="Proteomes" id="UP000722791">
    <property type="component" value="Unassembled WGS sequence"/>
</dbReference>
<evidence type="ECO:0000313" key="2">
    <source>
        <dbReference type="Proteomes" id="UP000722791"/>
    </source>
</evidence>
<name>A0A8J4GE95_9CHLO</name>
<dbReference type="EMBL" id="BNCQ01000019">
    <property type="protein sequence ID" value="GIM05886.1"/>
    <property type="molecule type" value="Genomic_DNA"/>
</dbReference>